<reference evidence="4 5" key="1">
    <citation type="submission" date="2024-01" db="EMBL/GenBank/DDBJ databases">
        <title>Survival strategy associated with biotechnological potential of Virgibacillus dokdonensis T4.6 isolated from salt-fermented shrimp paste.</title>
        <authorList>
            <person name="Doan T.V."/>
            <person name="Quach N.T."/>
            <person name="Phi Q.-T."/>
        </authorList>
    </citation>
    <scope>NUCLEOTIDE SEQUENCE [LARGE SCALE GENOMIC DNA]</scope>
    <source>
        <strain evidence="4 5">T4.6</strain>
    </source>
</reference>
<keyword evidence="1" id="KW-0547">Nucleotide-binding</keyword>
<evidence type="ECO:0000313" key="5">
    <source>
        <dbReference type="Proteomes" id="UP001356080"/>
    </source>
</evidence>
<accession>A0ABU7VCI2</accession>
<keyword evidence="5" id="KW-1185">Reference proteome</keyword>
<dbReference type="PROSITE" id="PS50893">
    <property type="entry name" value="ABC_TRANSPORTER_2"/>
    <property type="match status" value="1"/>
</dbReference>
<dbReference type="PANTHER" id="PTHR43158">
    <property type="entry name" value="SKFA PEPTIDE EXPORT ATP-BINDING PROTEIN SKFE"/>
    <property type="match status" value="1"/>
</dbReference>
<evidence type="ECO:0000259" key="3">
    <source>
        <dbReference type="PROSITE" id="PS50893"/>
    </source>
</evidence>
<dbReference type="Pfam" id="PF00005">
    <property type="entry name" value="ABC_tran"/>
    <property type="match status" value="1"/>
</dbReference>
<name>A0ABU7VCI2_9BACI</name>
<dbReference type="InterPro" id="IPR003439">
    <property type="entry name" value="ABC_transporter-like_ATP-bd"/>
</dbReference>
<keyword evidence="2 4" id="KW-0067">ATP-binding</keyword>
<protein>
    <submittedName>
        <fullName evidence="4">ABC transporter ATP-binding protein</fullName>
    </submittedName>
</protein>
<dbReference type="SMART" id="SM00382">
    <property type="entry name" value="AAA"/>
    <property type="match status" value="1"/>
</dbReference>
<gene>
    <name evidence="4" type="ORF">V2W34_05095</name>
</gene>
<dbReference type="SUPFAM" id="SSF52540">
    <property type="entry name" value="P-loop containing nucleoside triphosphate hydrolases"/>
    <property type="match status" value="1"/>
</dbReference>
<dbReference type="Proteomes" id="UP001356080">
    <property type="component" value="Unassembled WGS sequence"/>
</dbReference>
<evidence type="ECO:0000313" key="4">
    <source>
        <dbReference type="EMBL" id="MEF2291386.1"/>
    </source>
</evidence>
<proteinExistence type="predicted"/>
<dbReference type="InterPro" id="IPR003593">
    <property type="entry name" value="AAA+_ATPase"/>
</dbReference>
<organism evidence="4 5">
    <name type="scientific">Virgibacillus dokdonensis</name>
    <dbReference type="NCBI Taxonomy" id="302167"/>
    <lineage>
        <taxon>Bacteria</taxon>
        <taxon>Bacillati</taxon>
        <taxon>Bacillota</taxon>
        <taxon>Bacilli</taxon>
        <taxon>Bacillales</taxon>
        <taxon>Bacillaceae</taxon>
        <taxon>Virgibacillus</taxon>
    </lineage>
</organism>
<comment type="caution">
    <text evidence="4">The sequence shown here is derived from an EMBL/GenBank/DDBJ whole genome shotgun (WGS) entry which is preliminary data.</text>
</comment>
<dbReference type="EMBL" id="JAZHPM010000006">
    <property type="protein sequence ID" value="MEF2291386.1"/>
    <property type="molecule type" value="Genomic_DNA"/>
</dbReference>
<evidence type="ECO:0000256" key="1">
    <source>
        <dbReference type="ARBA" id="ARBA00022741"/>
    </source>
</evidence>
<sequence>MGAAIVCEGLTKKQKQLTTLKEVSVSIPENTIVGVVGRNGAGKTTLLKILAGLWRASAGNVHVLGENPFNSLYVSANTIYISNEMVLPNSLSLSVLLTEAGRFYPRWNDDLARRFVEYFGFRDNDLYTQLSTGKRNTFNAIIGLSSRCPITIFDEPTTGMDQAVRNDFYRALLKDYLQVPRTILLSSHHLEEVEELLESVLLLDRGKKQLYLPMDDVKHEAVGLTGRTELVYTYTQAKTVFYRESIGMDTTYTVIKANQVDMEKAKQLGIQVTPVSASDFCVYLTRAGKGAIDDVFQ</sequence>
<dbReference type="PANTHER" id="PTHR43158:SF5">
    <property type="entry name" value="ABC TRANSPORTER, ATP-BINDING PROTEIN"/>
    <property type="match status" value="1"/>
</dbReference>
<feature type="domain" description="ABC transporter" evidence="3">
    <location>
        <begin position="5"/>
        <end position="230"/>
    </location>
</feature>
<dbReference type="RefSeq" id="WP_331805135.1">
    <property type="nucleotide sequence ID" value="NZ_JAZHPM010000006.1"/>
</dbReference>
<evidence type="ECO:0000256" key="2">
    <source>
        <dbReference type="ARBA" id="ARBA00022840"/>
    </source>
</evidence>
<dbReference type="InterPro" id="IPR027417">
    <property type="entry name" value="P-loop_NTPase"/>
</dbReference>
<dbReference type="Gene3D" id="3.40.50.300">
    <property type="entry name" value="P-loop containing nucleotide triphosphate hydrolases"/>
    <property type="match status" value="1"/>
</dbReference>
<dbReference type="GO" id="GO:0005524">
    <property type="term" value="F:ATP binding"/>
    <property type="evidence" value="ECO:0007669"/>
    <property type="project" value="UniProtKB-KW"/>
</dbReference>